<dbReference type="Pfam" id="PF04536">
    <property type="entry name" value="TPM_phosphatase"/>
    <property type="match status" value="1"/>
</dbReference>
<feature type="transmembrane region" description="Helical" evidence="6">
    <location>
        <begin position="39"/>
        <end position="60"/>
    </location>
</feature>
<dbReference type="InterPro" id="IPR001841">
    <property type="entry name" value="Znf_RING"/>
</dbReference>
<dbReference type="EMBL" id="HBIM01015132">
    <property type="protein sequence ID" value="CAE0414753.1"/>
    <property type="molecule type" value="Transcribed_RNA"/>
</dbReference>
<keyword evidence="6" id="KW-1133">Transmembrane helix</keyword>
<dbReference type="Pfam" id="PF00097">
    <property type="entry name" value="zf-C3HC4"/>
    <property type="match status" value="1"/>
</dbReference>
<dbReference type="PANTHER" id="PTHR14991">
    <property type="entry name" value="RING FINGER PROTEIN 32"/>
    <property type="match status" value="1"/>
</dbReference>
<keyword evidence="6" id="KW-0812">Transmembrane</keyword>
<dbReference type="InterPro" id="IPR018957">
    <property type="entry name" value="Znf_C3HC4_RING-type"/>
</dbReference>
<evidence type="ECO:0000259" key="7">
    <source>
        <dbReference type="PROSITE" id="PS50089"/>
    </source>
</evidence>
<dbReference type="InterPro" id="IPR007621">
    <property type="entry name" value="TPM_dom"/>
</dbReference>
<accession>A0A7S3P5R4</accession>
<keyword evidence="6" id="KW-0472">Membrane</keyword>
<protein>
    <recommendedName>
        <fullName evidence="7">RING-type domain-containing protein</fullName>
    </recommendedName>
</protein>
<dbReference type="Gene3D" id="3.30.40.10">
    <property type="entry name" value="Zinc/RING finger domain, C3HC4 (zinc finger)"/>
    <property type="match status" value="1"/>
</dbReference>
<dbReference type="PANTHER" id="PTHR14991:SF0">
    <property type="entry name" value="RING FINGER PROTEIN 32"/>
    <property type="match status" value="1"/>
</dbReference>
<evidence type="ECO:0000256" key="2">
    <source>
        <dbReference type="ARBA" id="ARBA00022771"/>
    </source>
</evidence>
<feature type="transmembrane region" description="Helical" evidence="6">
    <location>
        <begin position="384"/>
        <end position="404"/>
    </location>
</feature>
<feature type="region of interest" description="Disordered" evidence="5">
    <location>
        <begin position="125"/>
        <end position="145"/>
    </location>
</feature>
<feature type="region of interest" description="Disordered" evidence="5">
    <location>
        <begin position="458"/>
        <end position="484"/>
    </location>
</feature>
<evidence type="ECO:0000256" key="6">
    <source>
        <dbReference type="SAM" id="Phobius"/>
    </source>
</evidence>
<feature type="region of interest" description="Disordered" evidence="5">
    <location>
        <begin position="540"/>
        <end position="621"/>
    </location>
</feature>
<feature type="compositionally biased region" description="Basic residues" evidence="5">
    <location>
        <begin position="543"/>
        <end position="553"/>
    </location>
</feature>
<feature type="compositionally biased region" description="Basic and acidic residues" evidence="5">
    <location>
        <begin position="611"/>
        <end position="621"/>
    </location>
</feature>
<dbReference type="InterPro" id="IPR042862">
    <property type="entry name" value="RNF32"/>
</dbReference>
<keyword evidence="1" id="KW-0479">Metal-binding</keyword>
<dbReference type="AlphaFoldDB" id="A0A7S3P5R4"/>
<feature type="domain" description="RING-type" evidence="7">
    <location>
        <begin position="443"/>
        <end position="536"/>
    </location>
</feature>
<feature type="compositionally biased region" description="Polar residues" evidence="5">
    <location>
        <begin position="462"/>
        <end position="471"/>
    </location>
</feature>
<proteinExistence type="predicted"/>
<reference evidence="8" key="1">
    <citation type="submission" date="2021-01" db="EMBL/GenBank/DDBJ databases">
        <authorList>
            <person name="Corre E."/>
            <person name="Pelletier E."/>
            <person name="Niang G."/>
            <person name="Scheremetjew M."/>
            <person name="Finn R."/>
            <person name="Kale V."/>
            <person name="Holt S."/>
            <person name="Cochrane G."/>
            <person name="Meng A."/>
            <person name="Brown T."/>
            <person name="Cohen L."/>
        </authorList>
    </citation>
    <scope>NUCLEOTIDE SEQUENCE</scope>
    <source>
        <strain evidence="8">CCMP127</strain>
    </source>
</reference>
<dbReference type="SUPFAM" id="SSF57850">
    <property type="entry name" value="RING/U-box"/>
    <property type="match status" value="1"/>
</dbReference>
<evidence type="ECO:0000256" key="1">
    <source>
        <dbReference type="ARBA" id="ARBA00022723"/>
    </source>
</evidence>
<evidence type="ECO:0000256" key="5">
    <source>
        <dbReference type="SAM" id="MobiDB-lite"/>
    </source>
</evidence>
<dbReference type="Gene3D" id="3.10.310.50">
    <property type="match status" value="1"/>
</dbReference>
<keyword evidence="2 4" id="KW-0863">Zinc-finger</keyword>
<evidence type="ECO:0000313" key="8">
    <source>
        <dbReference type="EMBL" id="CAE0414753.1"/>
    </source>
</evidence>
<organism evidence="8">
    <name type="scientific">Amphora coffeiformis</name>
    <dbReference type="NCBI Taxonomy" id="265554"/>
    <lineage>
        <taxon>Eukaryota</taxon>
        <taxon>Sar</taxon>
        <taxon>Stramenopiles</taxon>
        <taxon>Ochrophyta</taxon>
        <taxon>Bacillariophyta</taxon>
        <taxon>Bacillariophyceae</taxon>
        <taxon>Bacillariophycidae</taxon>
        <taxon>Thalassiophysales</taxon>
        <taxon>Catenulaceae</taxon>
        <taxon>Amphora</taxon>
    </lineage>
</organism>
<keyword evidence="3" id="KW-0862">Zinc</keyword>
<sequence>MWRKMSLHCFFTYNSSFGVREQSSTLRSQMRRAQRRRLFSIRPLLLCVLSVGIILVVIFIHCQQSQTANVATAALWQHNHPYNPQLRQKGLVLSSSAPHEHSGTILQQTDTTGLQTQFAIPPMHQFLPRRDEDDEDQDSERYHNPSLYGWTPDVYPDPLANPIRCAIAYLPETNMTDGLRLCDVDWVLGGIYLEAVANSLHNFSEAFSNSNRWDVSAGPVTEVAPIEPPEPWTPTVDLAVALVRKMNLPAVLREGSYFAYEDEDDMVNDAAQIFARTLHDAWWKNPDECSNVSTDINNVNPADCHHGDNGILIFLSIQDRVCFISTGSEVSAILPWWRLDHIVASMKPDLRRRAYGDAILQAIKDLSRMLEAGPPTISDRLHDFVARFGVVIAFAFFTFAFGAWGEYRDRRKRWQYAEQRSRLSSVEREKASMLQQEYKSRCCPICLEDFDYGDEKQENVDETTSLGSWSARTEDDTEKESLADNSKRVDRFGIPLKGADGKRIKMLRCGHIFCESCWRQWVHSGCGNPCNCPVCRQDVGKNPSKRSSRRCPRSSRPDPAGRSSEAISTHPSYDAVARSRADAGSARLVGGGREAGERAPLLASREEESESSERLVGETYV</sequence>
<dbReference type="GO" id="GO:0008270">
    <property type="term" value="F:zinc ion binding"/>
    <property type="evidence" value="ECO:0007669"/>
    <property type="project" value="UniProtKB-KW"/>
</dbReference>
<evidence type="ECO:0000256" key="3">
    <source>
        <dbReference type="ARBA" id="ARBA00022833"/>
    </source>
</evidence>
<dbReference type="PROSITE" id="PS50089">
    <property type="entry name" value="ZF_RING_2"/>
    <property type="match status" value="1"/>
</dbReference>
<evidence type="ECO:0000256" key="4">
    <source>
        <dbReference type="PROSITE-ProRule" id="PRU00175"/>
    </source>
</evidence>
<dbReference type="SMART" id="SM00184">
    <property type="entry name" value="RING"/>
    <property type="match status" value="1"/>
</dbReference>
<name>A0A7S3P5R4_9STRA</name>
<gene>
    <name evidence="8" type="ORF">ACOF00016_LOCUS11957</name>
</gene>
<dbReference type="InterPro" id="IPR013083">
    <property type="entry name" value="Znf_RING/FYVE/PHD"/>
</dbReference>